<feature type="region of interest" description="Disordered" evidence="1">
    <location>
        <begin position="1"/>
        <end position="69"/>
    </location>
</feature>
<keyword evidence="3" id="KW-1185">Reference proteome</keyword>
<proteinExistence type="predicted"/>
<reference evidence="2 3" key="1">
    <citation type="submission" date="2018-10" db="EMBL/GenBank/DDBJ databases">
        <title>Isolation, diversity and antifungal activity of actinobacteria from wheat.</title>
        <authorList>
            <person name="Han C."/>
        </authorList>
    </citation>
    <scope>NUCLEOTIDE SEQUENCE [LARGE SCALE GENOMIC DNA]</scope>
    <source>
        <strain evidence="2 3">NEAU-YY56</strain>
    </source>
</reference>
<evidence type="ECO:0000256" key="1">
    <source>
        <dbReference type="SAM" id="MobiDB-lite"/>
    </source>
</evidence>
<dbReference type="AlphaFoldDB" id="A0A3M2IQ42"/>
<name>A0A3M2IQ42_9CELL</name>
<protein>
    <submittedName>
        <fullName evidence="2">Uncharacterized protein</fullName>
    </submittedName>
</protein>
<comment type="caution">
    <text evidence="2">The sequence shown here is derived from an EMBL/GenBank/DDBJ whole genome shotgun (WGS) entry which is preliminary data.</text>
</comment>
<dbReference type="EMBL" id="RFFI01000210">
    <property type="protein sequence ID" value="RMI02454.1"/>
    <property type="molecule type" value="Genomic_DNA"/>
</dbReference>
<accession>A0A3M2IQ42</accession>
<dbReference type="Proteomes" id="UP000269289">
    <property type="component" value="Unassembled WGS sequence"/>
</dbReference>
<organism evidence="2 3">
    <name type="scientific">Cellulomonas triticagri</name>
    <dbReference type="NCBI Taxonomy" id="2483352"/>
    <lineage>
        <taxon>Bacteria</taxon>
        <taxon>Bacillati</taxon>
        <taxon>Actinomycetota</taxon>
        <taxon>Actinomycetes</taxon>
        <taxon>Micrococcales</taxon>
        <taxon>Cellulomonadaceae</taxon>
        <taxon>Cellulomonas</taxon>
    </lineage>
</organism>
<feature type="non-terminal residue" evidence="2">
    <location>
        <position position="1"/>
    </location>
</feature>
<gene>
    <name evidence="2" type="ORF">EBM89_20065</name>
</gene>
<evidence type="ECO:0000313" key="2">
    <source>
        <dbReference type="EMBL" id="RMI02454.1"/>
    </source>
</evidence>
<feature type="compositionally biased region" description="Basic and acidic residues" evidence="1">
    <location>
        <begin position="33"/>
        <end position="46"/>
    </location>
</feature>
<sequence>AAPEPTAPAAASAPAPGGEQSSVDRPAAGAPERTAEQERAEHRAEDTAEPAEGDAESGPGTTGTETKES</sequence>
<feature type="compositionally biased region" description="Low complexity" evidence="1">
    <location>
        <begin position="1"/>
        <end position="16"/>
    </location>
</feature>
<evidence type="ECO:0000313" key="3">
    <source>
        <dbReference type="Proteomes" id="UP000269289"/>
    </source>
</evidence>